<dbReference type="InterPro" id="IPR036875">
    <property type="entry name" value="Znf_CCHC_sf"/>
</dbReference>
<organism evidence="3">
    <name type="scientific">Tanacetum cinerariifolium</name>
    <name type="common">Dalmatian daisy</name>
    <name type="synonym">Chrysanthemum cinerariifolium</name>
    <dbReference type="NCBI Taxonomy" id="118510"/>
    <lineage>
        <taxon>Eukaryota</taxon>
        <taxon>Viridiplantae</taxon>
        <taxon>Streptophyta</taxon>
        <taxon>Embryophyta</taxon>
        <taxon>Tracheophyta</taxon>
        <taxon>Spermatophyta</taxon>
        <taxon>Magnoliopsida</taxon>
        <taxon>eudicotyledons</taxon>
        <taxon>Gunneridae</taxon>
        <taxon>Pentapetalae</taxon>
        <taxon>asterids</taxon>
        <taxon>campanulids</taxon>
        <taxon>Asterales</taxon>
        <taxon>Asteraceae</taxon>
        <taxon>Asteroideae</taxon>
        <taxon>Anthemideae</taxon>
        <taxon>Anthemidinae</taxon>
        <taxon>Tanacetum</taxon>
    </lineage>
</organism>
<name>A0A699J653_TANCI</name>
<dbReference type="SUPFAM" id="SSF57756">
    <property type="entry name" value="Retrovirus zinc finger-like domains"/>
    <property type="match status" value="1"/>
</dbReference>
<proteinExistence type="predicted"/>
<dbReference type="EMBL" id="BKCJ010376463">
    <property type="protein sequence ID" value="GFA14893.1"/>
    <property type="molecule type" value="Genomic_DNA"/>
</dbReference>
<accession>A0A699J653</accession>
<protein>
    <submittedName>
        <fullName evidence="3">Uncharacterized protein</fullName>
    </submittedName>
</protein>
<reference evidence="3" key="1">
    <citation type="journal article" date="2019" name="Sci. Rep.">
        <title>Draft genome of Tanacetum cinerariifolium, the natural source of mosquito coil.</title>
        <authorList>
            <person name="Yamashiro T."/>
            <person name="Shiraishi A."/>
            <person name="Satake H."/>
            <person name="Nakayama K."/>
        </authorList>
    </citation>
    <scope>NUCLEOTIDE SEQUENCE</scope>
</reference>
<comment type="caution">
    <text evidence="3">The sequence shown here is derived from an EMBL/GenBank/DDBJ whole genome shotgun (WGS) entry which is preliminary data.</text>
</comment>
<feature type="coiled-coil region" evidence="1">
    <location>
        <begin position="113"/>
        <end position="147"/>
    </location>
</feature>
<evidence type="ECO:0000313" key="3">
    <source>
        <dbReference type="EMBL" id="GFA14893.1"/>
    </source>
</evidence>
<dbReference type="Gene3D" id="4.10.60.10">
    <property type="entry name" value="Zinc finger, CCHC-type"/>
    <property type="match status" value="1"/>
</dbReference>
<sequence length="448" mass="50925">GLEVDLIRCIQGIGYGVLEFLRMESLNPRVVVATKLHILNPNEFDLWKMRIEQYYLNHCSYHCRAKFNIHKDDKYLMVAIEKRFGGNKETKKVQKTLLKQQYENFSGTSSESLDQIHDRLQKLISQLEILEKQTNLEEQSLDDLFNNLKIYEAEVKGSSTSSQNTQNIAFVSSNNTNSTNESVNATPRVFAASSKATVSTISNQTDPDDLDKMDLKWQMAMLTMKARRFLKRTGKNLGANGTDTIGFDMSKVECYNYHIRGHFARECRSPRNNRNTEATRRPAEEKPTNYAHMAYASSCSSSSSRSDNETSSKNLSKLLKSQVSDKTGLGFDSQVFNSQVFNCKELHSHESDNSVPKNLENDRYKTGEGYHVVPPPYTGTFMPPKPDLVFNDALTVSESVANVFNVKSTTNKPSKDMSKIHRSDAPIFKDWIFKSEDEIEIKSVPKQK</sequence>
<feature type="compositionally biased region" description="Basic and acidic residues" evidence="2">
    <location>
        <begin position="277"/>
        <end position="287"/>
    </location>
</feature>
<dbReference type="GO" id="GO:0008270">
    <property type="term" value="F:zinc ion binding"/>
    <property type="evidence" value="ECO:0007669"/>
    <property type="project" value="InterPro"/>
</dbReference>
<dbReference type="AlphaFoldDB" id="A0A699J653"/>
<evidence type="ECO:0000256" key="1">
    <source>
        <dbReference type="SAM" id="Coils"/>
    </source>
</evidence>
<feature type="compositionally biased region" description="Low complexity" evidence="2">
    <location>
        <begin position="297"/>
        <end position="313"/>
    </location>
</feature>
<dbReference type="GO" id="GO:0003676">
    <property type="term" value="F:nucleic acid binding"/>
    <property type="evidence" value="ECO:0007669"/>
    <property type="project" value="InterPro"/>
</dbReference>
<gene>
    <name evidence="3" type="ORF">Tci_586865</name>
</gene>
<feature type="non-terminal residue" evidence="3">
    <location>
        <position position="1"/>
    </location>
</feature>
<feature type="region of interest" description="Disordered" evidence="2">
    <location>
        <begin position="268"/>
        <end position="313"/>
    </location>
</feature>
<evidence type="ECO:0000256" key="2">
    <source>
        <dbReference type="SAM" id="MobiDB-lite"/>
    </source>
</evidence>
<keyword evidence="1" id="KW-0175">Coiled coil</keyword>